<dbReference type="EC" id="2.3.1.181" evidence="6 7"/>
<dbReference type="AlphaFoldDB" id="A0A3A6TXK2"/>
<feature type="binding site" evidence="6 9">
    <location>
        <begin position="71"/>
        <end position="78"/>
    </location>
    <ligand>
        <name>substrate</name>
    </ligand>
</feature>
<feature type="site" description="Lowers pKa of active site Cys" evidence="6 10">
    <location>
        <position position="135"/>
    </location>
</feature>
<keyword evidence="3 6" id="KW-0808">Transferase</keyword>
<dbReference type="NCBIfam" id="NF010922">
    <property type="entry name" value="PRK14342.1"/>
    <property type="match status" value="1"/>
</dbReference>
<evidence type="ECO:0000313" key="13">
    <source>
        <dbReference type="Proteomes" id="UP000273022"/>
    </source>
</evidence>
<evidence type="ECO:0000256" key="5">
    <source>
        <dbReference type="ARBA" id="ARBA00024732"/>
    </source>
</evidence>
<keyword evidence="2 6" id="KW-0963">Cytoplasm</keyword>
<comment type="catalytic activity">
    <reaction evidence="6 7">
        <text>octanoyl-[ACP] + L-lysyl-[protein] = N(6)-octanoyl-L-lysyl-[protein] + holo-[ACP] + H(+)</text>
        <dbReference type="Rhea" id="RHEA:17665"/>
        <dbReference type="Rhea" id="RHEA-COMP:9636"/>
        <dbReference type="Rhea" id="RHEA-COMP:9685"/>
        <dbReference type="Rhea" id="RHEA-COMP:9752"/>
        <dbReference type="Rhea" id="RHEA-COMP:9928"/>
        <dbReference type="ChEBI" id="CHEBI:15378"/>
        <dbReference type="ChEBI" id="CHEBI:29969"/>
        <dbReference type="ChEBI" id="CHEBI:64479"/>
        <dbReference type="ChEBI" id="CHEBI:78463"/>
        <dbReference type="ChEBI" id="CHEBI:78809"/>
        <dbReference type="EC" id="2.3.1.181"/>
    </reaction>
</comment>
<dbReference type="Pfam" id="PF21948">
    <property type="entry name" value="LplA-B_cat"/>
    <property type="match status" value="1"/>
</dbReference>
<evidence type="ECO:0000259" key="11">
    <source>
        <dbReference type="PROSITE" id="PS51733"/>
    </source>
</evidence>
<sequence>MQDGQLIIRNLGRQDYSTVWHAMQEYTDNRDAESVDELWVVEHTPVFTQGQAGKSEHILAPGDIPVIQVDRGGQVTYHGPGQLVVYPLIDIKRLRIGVRQLVNTIEQSIVDLLKPYGIEAYPKADAPGVYVSDNKIASLGLRIRKGCSFHGLALNVNMDMEPFHRINPCGYAGLQMIQCNDLNGPKSVQEAGDKLVHILSGLLGYKQLVQYQGLAE</sequence>
<evidence type="ECO:0000256" key="3">
    <source>
        <dbReference type="ARBA" id="ARBA00022679"/>
    </source>
</evidence>
<feature type="active site" description="Acyl-thioester intermediate" evidence="6 8">
    <location>
        <position position="169"/>
    </location>
</feature>
<evidence type="ECO:0000313" key="12">
    <source>
        <dbReference type="EMBL" id="RJY06208.1"/>
    </source>
</evidence>
<dbReference type="RefSeq" id="WP_121854990.1">
    <property type="nucleotide sequence ID" value="NZ_CP037952.1"/>
</dbReference>
<gene>
    <name evidence="6 12" type="primary">lipB</name>
    <name evidence="12" type="ORF">D5R81_17985</name>
</gene>
<keyword evidence="4 6" id="KW-0012">Acyltransferase</keyword>
<name>A0A3A6TXK2_9GAMM</name>
<proteinExistence type="inferred from homology"/>
<dbReference type="EMBL" id="QYYH01000169">
    <property type="protein sequence ID" value="RJY06208.1"/>
    <property type="molecule type" value="Genomic_DNA"/>
</dbReference>
<dbReference type="CDD" id="cd16444">
    <property type="entry name" value="LipB"/>
    <property type="match status" value="1"/>
</dbReference>
<accession>A0A3A6TXK2</accession>
<dbReference type="Gene3D" id="3.30.930.10">
    <property type="entry name" value="Bira Bifunctional Protein, Domain 2"/>
    <property type="match status" value="1"/>
</dbReference>
<comment type="caution">
    <text evidence="12">The sequence shown here is derived from an EMBL/GenBank/DDBJ whole genome shotgun (WGS) entry which is preliminary data.</text>
</comment>
<comment type="similarity">
    <text evidence="6 7">Belongs to the LipB family.</text>
</comment>
<evidence type="ECO:0000256" key="1">
    <source>
        <dbReference type="ARBA" id="ARBA00004821"/>
    </source>
</evidence>
<dbReference type="HAMAP" id="MF_00013">
    <property type="entry name" value="LipB"/>
    <property type="match status" value="1"/>
</dbReference>
<dbReference type="InterPro" id="IPR004143">
    <property type="entry name" value="BPL_LPL_catalytic"/>
</dbReference>
<dbReference type="PROSITE" id="PS01313">
    <property type="entry name" value="LIPB"/>
    <property type="match status" value="1"/>
</dbReference>
<evidence type="ECO:0000256" key="10">
    <source>
        <dbReference type="PIRSR" id="PIRSR016262-3"/>
    </source>
</evidence>
<dbReference type="FunFam" id="3.30.930.10:FF:000020">
    <property type="entry name" value="Octanoyltransferase"/>
    <property type="match status" value="1"/>
</dbReference>
<comment type="subcellular location">
    <subcellularLocation>
        <location evidence="6">Cytoplasm</location>
    </subcellularLocation>
</comment>
<protein>
    <recommendedName>
        <fullName evidence="6 7">Octanoyltransferase</fullName>
        <ecNumber evidence="6 7">2.3.1.181</ecNumber>
    </recommendedName>
    <alternativeName>
        <fullName evidence="6">Lipoate-protein ligase B</fullName>
    </alternativeName>
    <alternativeName>
        <fullName evidence="6">Lipoyl/octanoyl transferase</fullName>
    </alternativeName>
    <alternativeName>
        <fullName evidence="6">Octanoyl-[acyl-carrier-protein]-protein N-octanoyltransferase</fullName>
    </alternativeName>
</protein>
<evidence type="ECO:0000256" key="8">
    <source>
        <dbReference type="PIRSR" id="PIRSR016262-1"/>
    </source>
</evidence>
<dbReference type="PROSITE" id="PS51733">
    <property type="entry name" value="BPL_LPL_CATALYTIC"/>
    <property type="match status" value="1"/>
</dbReference>
<evidence type="ECO:0000256" key="7">
    <source>
        <dbReference type="PIRNR" id="PIRNR016262"/>
    </source>
</evidence>
<comment type="miscellaneous">
    <text evidence="6">In the reaction, the free carboxyl group of octanoic acid is attached via an amide linkage to the epsilon-amino group of a specific lysine residue of lipoyl domains of lipoate-dependent enzymes.</text>
</comment>
<dbReference type="InterPro" id="IPR045864">
    <property type="entry name" value="aa-tRNA-synth_II/BPL/LPL"/>
</dbReference>
<dbReference type="SUPFAM" id="SSF55681">
    <property type="entry name" value="Class II aaRS and biotin synthetases"/>
    <property type="match status" value="1"/>
</dbReference>
<evidence type="ECO:0000256" key="4">
    <source>
        <dbReference type="ARBA" id="ARBA00023315"/>
    </source>
</evidence>
<organism evidence="12 13">
    <name type="scientific">Parashewanella spongiae</name>
    <dbReference type="NCBI Taxonomy" id="342950"/>
    <lineage>
        <taxon>Bacteria</taxon>
        <taxon>Pseudomonadati</taxon>
        <taxon>Pseudomonadota</taxon>
        <taxon>Gammaproteobacteria</taxon>
        <taxon>Alteromonadales</taxon>
        <taxon>Shewanellaceae</taxon>
        <taxon>Parashewanella</taxon>
    </lineage>
</organism>
<feature type="domain" description="BPL/LPL catalytic" evidence="11">
    <location>
        <begin position="32"/>
        <end position="207"/>
    </location>
</feature>
<evidence type="ECO:0000256" key="2">
    <source>
        <dbReference type="ARBA" id="ARBA00022490"/>
    </source>
</evidence>
<dbReference type="PIRSF" id="PIRSF016262">
    <property type="entry name" value="LPLase"/>
    <property type="match status" value="1"/>
</dbReference>
<dbReference type="PANTHER" id="PTHR10993">
    <property type="entry name" value="OCTANOYLTRANSFERASE"/>
    <property type="match status" value="1"/>
</dbReference>
<dbReference type="PANTHER" id="PTHR10993:SF7">
    <property type="entry name" value="LIPOYLTRANSFERASE 2, MITOCHONDRIAL-RELATED"/>
    <property type="match status" value="1"/>
</dbReference>
<evidence type="ECO:0000256" key="9">
    <source>
        <dbReference type="PIRSR" id="PIRSR016262-2"/>
    </source>
</evidence>
<feature type="binding site" evidence="6 9">
    <location>
        <begin position="151"/>
        <end position="153"/>
    </location>
    <ligand>
        <name>substrate</name>
    </ligand>
</feature>
<dbReference type="InterPro" id="IPR000544">
    <property type="entry name" value="Octanoyltransferase"/>
</dbReference>
<reference evidence="12 13" key="1">
    <citation type="submission" date="2018-09" db="EMBL/GenBank/DDBJ databases">
        <title>Phylogeny of the Shewanellaceae, and recommendation for two new genera, Pseudoshewanella and Parashewanella.</title>
        <authorList>
            <person name="Wang G."/>
        </authorList>
    </citation>
    <scope>NUCLEOTIDE SEQUENCE [LARGE SCALE GENOMIC DNA]</scope>
    <source>
        <strain evidence="12 13">KCTC 22492</strain>
    </source>
</reference>
<keyword evidence="13" id="KW-1185">Reference proteome</keyword>
<dbReference type="GO" id="GO:0009249">
    <property type="term" value="P:protein lipoylation"/>
    <property type="evidence" value="ECO:0007669"/>
    <property type="project" value="InterPro"/>
</dbReference>
<feature type="binding site" evidence="6 9">
    <location>
        <begin position="138"/>
        <end position="140"/>
    </location>
    <ligand>
        <name>substrate</name>
    </ligand>
</feature>
<dbReference type="OrthoDB" id="9787061at2"/>
<evidence type="ECO:0000256" key="6">
    <source>
        <dbReference type="HAMAP-Rule" id="MF_00013"/>
    </source>
</evidence>
<dbReference type="UniPathway" id="UPA00538">
    <property type="reaction ID" value="UER00592"/>
</dbReference>
<comment type="pathway">
    <text evidence="1 6 7">Protein modification; protein lipoylation via endogenous pathway; protein N(6)-(lipoyl)lysine from octanoyl-[acyl-carrier-protein]: step 1/2.</text>
</comment>
<dbReference type="NCBIfam" id="TIGR00214">
    <property type="entry name" value="lipB"/>
    <property type="match status" value="1"/>
</dbReference>
<dbReference type="GO" id="GO:0005737">
    <property type="term" value="C:cytoplasm"/>
    <property type="evidence" value="ECO:0007669"/>
    <property type="project" value="UniProtKB-SubCell"/>
</dbReference>
<dbReference type="Proteomes" id="UP000273022">
    <property type="component" value="Unassembled WGS sequence"/>
</dbReference>
<comment type="function">
    <text evidence="5 6 7">Catalyzes the transfer of endogenously produced octanoic acid from octanoyl-acyl-carrier-protein onto the lipoyl domains of lipoate-dependent enzymes. Lipoyl-ACP can also act as a substrate although octanoyl-ACP is likely to be the physiological substrate.</text>
</comment>
<dbReference type="InterPro" id="IPR020605">
    <property type="entry name" value="Octanoyltransferase_CS"/>
</dbReference>
<dbReference type="GO" id="GO:0033819">
    <property type="term" value="F:lipoyl(octanoyl) transferase activity"/>
    <property type="evidence" value="ECO:0007669"/>
    <property type="project" value="UniProtKB-EC"/>
</dbReference>